<gene>
    <name evidence="1" type="ORF">S03H2_55939</name>
</gene>
<proteinExistence type="predicted"/>
<dbReference type="AlphaFoldDB" id="X1K1T1"/>
<dbReference type="EMBL" id="BARU01035769">
    <property type="protein sequence ID" value="GAH84249.1"/>
    <property type="molecule type" value="Genomic_DNA"/>
</dbReference>
<sequence length="42" mass="4196">MLLVFVAKVANGGKDGERVAVIGGGNAAIDSARTALRLGAKQ</sequence>
<evidence type="ECO:0008006" key="2">
    <source>
        <dbReference type="Google" id="ProtNLM"/>
    </source>
</evidence>
<organism evidence="1">
    <name type="scientific">marine sediment metagenome</name>
    <dbReference type="NCBI Taxonomy" id="412755"/>
    <lineage>
        <taxon>unclassified sequences</taxon>
        <taxon>metagenomes</taxon>
        <taxon>ecological metagenomes</taxon>
    </lineage>
</organism>
<comment type="caution">
    <text evidence="1">The sequence shown here is derived from an EMBL/GenBank/DDBJ whole genome shotgun (WGS) entry which is preliminary data.</text>
</comment>
<accession>X1K1T1</accession>
<reference evidence="1" key="1">
    <citation type="journal article" date="2014" name="Front. Microbiol.">
        <title>High frequency of phylogenetically diverse reductive dehalogenase-homologous genes in deep subseafloor sedimentary metagenomes.</title>
        <authorList>
            <person name="Kawai M."/>
            <person name="Futagami T."/>
            <person name="Toyoda A."/>
            <person name="Takaki Y."/>
            <person name="Nishi S."/>
            <person name="Hori S."/>
            <person name="Arai W."/>
            <person name="Tsubouchi T."/>
            <person name="Morono Y."/>
            <person name="Uchiyama I."/>
            <person name="Ito T."/>
            <person name="Fujiyama A."/>
            <person name="Inagaki F."/>
            <person name="Takami H."/>
        </authorList>
    </citation>
    <scope>NUCLEOTIDE SEQUENCE</scope>
    <source>
        <strain evidence="1">Expedition CK06-06</strain>
    </source>
</reference>
<dbReference type="Gene3D" id="3.50.50.60">
    <property type="entry name" value="FAD/NAD(P)-binding domain"/>
    <property type="match status" value="1"/>
</dbReference>
<dbReference type="InterPro" id="IPR036188">
    <property type="entry name" value="FAD/NAD-bd_sf"/>
</dbReference>
<evidence type="ECO:0000313" key="1">
    <source>
        <dbReference type="EMBL" id="GAH84249.1"/>
    </source>
</evidence>
<dbReference type="SUPFAM" id="SSF51905">
    <property type="entry name" value="FAD/NAD(P)-binding domain"/>
    <property type="match status" value="1"/>
</dbReference>
<name>X1K1T1_9ZZZZ</name>
<protein>
    <recommendedName>
        <fullName evidence="2">FAD/NAD(P)-binding domain-containing protein</fullName>
    </recommendedName>
</protein>